<sequence length="133" mass="14905">MDQYLYVAIVSALALLAYYFTLLMAGIARGRFKIAPPAHTGPEEYERYVRAHQNTLEHLVLFLPGLWLFAFTVSPLWAAAIGIIWPPMRVLYALGYHKAAEKRLIPLYISMPPIYIFVLGSLIGGLLKLLGGE</sequence>
<evidence type="ECO:0000256" key="1">
    <source>
        <dbReference type="ARBA" id="ARBA00004141"/>
    </source>
</evidence>
<name>A0ABT5JSV3_9SPHN</name>
<evidence type="ECO:0000256" key="4">
    <source>
        <dbReference type="ARBA" id="ARBA00023136"/>
    </source>
</evidence>
<dbReference type="RefSeq" id="WP_273678896.1">
    <property type="nucleotide sequence ID" value="NZ_JAQQXQ010000012.1"/>
</dbReference>
<dbReference type="InterPro" id="IPR001129">
    <property type="entry name" value="Membr-assoc_MAPEG"/>
</dbReference>
<dbReference type="InterPro" id="IPR050997">
    <property type="entry name" value="MAPEG"/>
</dbReference>
<keyword evidence="3 5" id="KW-1133">Transmembrane helix</keyword>
<dbReference type="PANTHER" id="PTHR10250">
    <property type="entry name" value="MICROSOMAL GLUTATHIONE S-TRANSFERASE"/>
    <property type="match status" value="1"/>
</dbReference>
<evidence type="ECO:0000256" key="5">
    <source>
        <dbReference type="SAM" id="Phobius"/>
    </source>
</evidence>
<evidence type="ECO:0000256" key="2">
    <source>
        <dbReference type="ARBA" id="ARBA00022692"/>
    </source>
</evidence>
<keyword evidence="7" id="KW-1185">Reference proteome</keyword>
<dbReference type="PANTHER" id="PTHR10250:SF15">
    <property type="entry name" value="MICROSOMAL GLUTATHIONE S-TRANSFERASE-RELATED"/>
    <property type="match status" value="1"/>
</dbReference>
<gene>
    <name evidence="6" type="ORF">OIK40_13645</name>
</gene>
<keyword evidence="4 5" id="KW-0472">Membrane</keyword>
<proteinExistence type="predicted"/>
<accession>A0ABT5JSV3</accession>
<feature type="transmembrane region" description="Helical" evidence="5">
    <location>
        <begin position="59"/>
        <end position="85"/>
    </location>
</feature>
<dbReference type="SUPFAM" id="SSF161084">
    <property type="entry name" value="MAPEG domain-like"/>
    <property type="match status" value="1"/>
</dbReference>
<reference evidence="6 7" key="1">
    <citation type="submission" date="2022-10" db="EMBL/GenBank/DDBJ databases">
        <title>Erythrobacter sp. sf7 Genome sequencing.</title>
        <authorList>
            <person name="Park S."/>
        </authorList>
    </citation>
    <scope>NUCLEOTIDE SEQUENCE [LARGE SCALE GENOMIC DNA]</scope>
    <source>
        <strain evidence="7">sf7</strain>
    </source>
</reference>
<dbReference type="InterPro" id="IPR023352">
    <property type="entry name" value="MAPEG-like_dom_sf"/>
</dbReference>
<feature type="transmembrane region" description="Helical" evidence="5">
    <location>
        <begin position="6"/>
        <end position="28"/>
    </location>
</feature>
<dbReference type="Proteomes" id="UP001216558">
    <property type="component" value="Unassembled WGS sequence"/>
</dbReference>
<protein>
    <submittedName>
        <fullName evidence="6">MAPEG family protein</fullName>
    </submittedName>
</protein>
<dbReference type="EMBL" id="JAQQXQ010000012">
    <property type="protein sequence ID" value="MDC8755689.1"/>
    <property type="molecule type" value="Genomic_DNA"/>
</dbReference>
<evidence type="ECO:0000313" key="7">
    <source>
        <dbReference type="Proteomes" id="UP001216558"/>
    </source>
</evidence>
<organism evidence="6 7">
    <name type="scientific">Erythrobacter fulvus</name>
    <dbReference type="NCBI Taxonomy" id="2987523"/>
    <lineage>
        <taxon>Bacteria</taxon>
        <taxon>Pseudomonadati</taxon>
        <taxon>Pseudomonadota</taxon>
        <taxon>Alphaproteobacteria</taxon>
        <taxon>Sphingomonadales</taxon>
        <taxon>Erythrobacteraceae</taxon>
        <taxon>Erythrobacter/Porphyrobacter group</taxon>
        <taxon>Erythrobacter</taxon>
    </lineage>
</organism>
<comment type="caution">
    <text evidence="6">The sequence shown here is derived from an EMBL/GenBank/DDBJ whole genome shotgun (WGS) entry which is preliminary data.</text>
</comment>
<dbReference type="Pfam" id="PF01124">
    <property type="entry name" value="MAPEG"/>
    <property type="match status" value="1"/>
</dbReference>
<feature type="transmembrane region" description="Helical" evidence="5">
    <location>
        <begin position="105"/>
        <end position="127"/>
    </location>
</feature>
<comment type="subcellular location">
    <subcellularLocation>
        <location evidence="1">Membrane</location>
        <topology evidence="1">Multi-pass membrane protein</topology>
    </subcellularLocation>
</comment>
<evidence type="ECO:0000313" key="6">
    <source>
        <dbReference type="EMBL" id="MDC8755689.1"/>
    </source>
</evidence>
<keyword evidence="2 5" id="KW-0812">Transmembrane</keyword>
<evidence type="ECO:0000256" key="3">
    <source>
        <dbReference type="ARBA" id="ARBA00022989"/>
    </source>
</evidence>
<dbReference type="Gene3D" id="1.20.120.550">
    <property type="entry name" value="Membrane associated eicosanoid/glutathione metabolism-like domain"/>
    <property type="match status" value="1"/>
</dbReference>